<reference evidence="3" key="1">
    <citation type="submission" date="2014-03" db="EMBL/GenBank/DDBJ databases">
        <title>The sialotranscriptome of Amblyomma triste, Amblyomma parvum and Amblyomma cajennense ticks, uncovered by 454-based RNA-seq.</title>
        <authorList>
            <person name="Garcia G.R."/>
            <person name="Gardinassi L.G."/>
            <person name="Ribeiro J.M."/>
            <person name="Anatrielo E."/>
            <person name="Ferreira B.R."/>
            <person name="Moreira H.N."/>
            <person name="Mafra C."/>
            <person name="Olegario M.M."/>
            <person name="Szabo P.J."/>
            <person name="Miranda-Santos I.K."/>
            <person name="Maruyama S.R."/>
        </authorList>
    </citation>
    <scope>NUCLEOTIDE SEQUENCE</scope>
    <source>
        <strain evidence="3">Araguapaz</strain>
        <tissue evidence="3">Salivary glands</tissue>
    </source>
</reference>
<feature type="region of interest" description="Disordered" evidence="1">
    <location>
        <begin position="42"/>
        <end position="67"/>
    </location>
</feature>
<accession>A0A023G074</accession>
<evidence type="ECO:0000256" key="1">
    <source>
        <dbReference type="SAM" id="MobiDB-lite"/>
    </source>
</evidence>
<protein>
    <submittedName>
        <fullName evidence="3">Putative secreted protein</fullName>
    </submittedName>
</protein>
<feature type="compositionally biased region" description="Polar residues" evidence="1">
    <location>
        <begin position="53"/>
        <end position="67"/>
    </location>
</feature>
<evidence type="ECO:0000313" key="3">
    <source>
        <dbReference type="EMBL" id="JAC27192.1"/>
    </source>
</evidence>
<feature type="chain" id="PRO_5001515872" evidence="2">
    <location>
        <begin position="21"/>
        <end position="128"/>
    </location>
</feature>
<feature type="signal peptide" evidence="2">
    <location>
        <begin position="1"/>
        <end position="20"/>
    </location>
</feature>
<sequence length="128" mass="14687">MSWQPHLLQTLSACAWPVWSRACAPIQVQPLCNRRDRAEATRKSPLLSLSPSNFPHSTRRTQTLNKELSPLSSIPQFSRSATRKHVTLSLGRHEPQCCLNSTRQRTTFNNSITNWSLRQMSSYFVHLL</sequence>
<proteinExistence type="evidence at transcript level"/>
<dbReference type="EMBL" id="GBBL01000128">
    <property type="protein sequence ID" value="JAC27192.1"/>
    <property type="molecule type" value="mRNA"/>
</dbReference>
<name>A0A023G074_AMBPA</name>
<evidence type="ECO:0000256" key="2">
    <source>
        <dbReference type="SAM" id="SignalP"/>
    </source>
</evidence>
<dbReference type="AlphaFoldDB" id="A0A023G074"/>
<keyword evidence="2" id="KW-0732">Signal</keyword>
<organism evidence="3">
    <name type="scientific">Amblyomma parvum</name>
    <name type="common">South American tick</name>
    <dbReference type="NCBI Taxonomy" id="251391"/>
    <lineage>
        <taxon>Eukaryota</taxon>
        <taxon>Metazoa</taxon>
        <taxon>Ecdysozoa</taxon>
        <taxon>Arthropoda</taxon>
        <taxon>Chelicerata</taxon>
        <taxon>Arachnida</taxon>
        <taxon>Acari</taxon>
        <taxon>Parasitiformes</taxon>
        <taxon>Ixodida</taxon>
        <taxon>Ixodoidea</taxon>
        <taxon>Ixodidae</taxon>
        <taxon>Amblyomminae</taxon>
        <taxon>Amblyomma</taxon>
    </lineage>
</organism>